<protein>
    <submittedName>
        <fullName evidence="2">Uncharacterized protein</fullName>
    </submittedName>
</protein>
<keyword evidence="3" id="KW-1185">Reference proteome</keyword>
<accession>A0AAD8BY54</accession>
<evidence type="ECO:0000313" key="3">
    <source>
        <dbReference type="Proteomes" id="UP001233172"/>
    </source>
</evidence>
<dbReference type="AlphaFoldDB" id="A0AAD8BY54"/>
<evidence type="ECO:0000256" key="1">
    <source>
        <dbReference type="SAM" id="MobiDB-lite"/>
    </source>
</evidence>
<name>A0AAD8BY54_BIOPF</name>
<reference evidence="2" key="2">
    <citation type="submission" date="2023-04" db="EMBL/GenBank/DDBJ databases">
        <authorList>
            <person name="Bu L."/>
            <person name="Lu L."/>
            <person name="Laidemitt M.R."/>
            <person name="Zhang S.M."/>
            <person name="Mutuku M."/>
            <person name="Mkoji G."/>
            <person name="Steinauer M."/>
            <person name="Loker E.S."/>
        </authorList>
    </citation>
    <scope>NUCLEOTIDE SEQUENCE</scope>
    <source>
        <strain evidence="2">KasaAsao</strain>
        <tissue evidence="2">Whole Snail</tissue>
    </source>
</reference>
<evidence type="ECO:0000313" key="2">
    <source>
        <dbReference type="EMBL" id="KAK0063029.1"/>
    </source>
</evidence>
<sequence length="121" mass="13864">MDIFQVSSWQSVEKHIRTDGLANWIEYCLQWSPTVRSSEQTLYVERTEERPTNSSHPPCSYCGWRGSSQGQWLYIIETRRNPSIAQLPAFGLTDQTPSNPCGGLKREKEGQKIKNKTKCKA</sequence>
<proteinExistence type="predicted"/>
<dbReference type="Proteomes" id="UP001233172">
    <property type="component" value="Unassembled WGS sequence"/>
</dbReference>
<dbReference type="EMBL" id="JASAOG010000023">
    <property type="protein sequence ID" value="KAK0063029.1"/>
    <property type="molecule type" value="Genomic_DNA"/>
</dbReference>
<organism evidence="2 3">
    <name type="scientific">Biomphalaria pfeifferi</name>
    <name type="common">Bloodfluke planorb</name>
    <name type="synonym">Freshwater snail</name>
    <dbReference type="NCBI Taxonomy" id="112525"/>
    <lineage>
        <taxon>Eukaryota</taxon>
        <taxon>Metazoa</taxon>
        <taxon>Spiralia</taxon>
        <taxon>Lophotrochozoa</taxon>
        <taxon>Mollusca</taxon>
        <taxon>Gastropoda</taxon>
        <taxon>Heterobranchia</taxon>
        <taxon>Euthyneura</taxon>
        <taxon>Panpulmonata</taxon>
        <taxon>Hygrophila</taxon>
        <taxon>Lymnaeoidea</taxon>
        <taxon>Planorbidae</taxon>
        <taxon>Biomphalaria</taxon>
    </lineage>
</organism>
<reference evidence="2" key="1">
    <citation type="journal article" date="2023" name="PLoS Negl. Trop. Dis.">
        <title>A genome sequence for Biomphalaria pfeifferi, the major vector snail for the human-infecting parasite Schistosoma mansoni.</title>
        <authorList>
            <person name="Bu L."/>
            <person name="Lu L."/>
            <person name="Laidemitt M.R."/>
            <person name="Zhang S.M."/>
            <person name="Mutuku M."/>
            <person name="Mkoji G."/>
            <person name="Steinauer M."/>
            <person name="Loker E.S."/>
        </authorList>
    </citation>
    <scope>NUCLEOTIDE SEQUENCE</scope>
    <source>
        <strain evidence="2">KasaAsao</strain>
    </source>
</reference>
<gene>
    <name evidence="2" type="ORF">Bpfe_007749</name>
</gene>
<feature type="region of interest" description="Disordered" evidence="1">
    <location>
        <begin position="95"/>
        <end position="121"/>
    </location>
</feature>
<comment type="caution">
    <text evidence="2">The sequence shown here is derived from an EMBL/GenBank/DDBJ whole genome shotgun (WGS) entry which is preliminary data.</text>
</comment>